<evidence type="ECO:0000259" key="5">
    <source>
        <dbReference type="SMART" id="SM01403"/>
    </source>
</evidence>
<dbReference type="FunFam" id="3.30.70.600:FF:000002">
    <property type="entry name" value="40S ribosomal protein S20"/>
    <property type="match status" value="1"/>
</dbReference>
<dbReference type="NCBIfam" id="TIGR01046">
    <property type="entry name" value="uS10_euk_arch"/>
    <property type="match status" value="1"/>
</dbReference>
<dbReference type="Proteomes" id="UP000650833">
    <property type="component" value="Unassembled WGS sequence"/>
</dbReference>
<keyword evidence="2" id="KW-0689">Ribosomal protein</keyword>
<dbReference type="InterPro" id="IPR001848">
    <property type="entry name" value="Ribosomal_uS10"/>
</dbReference>
<evidence type="ECO:0000313" key="6">
    <source>
        <dbReference type="EMBL" id="KAG2191400.1"/>
    </source>
</evidence>
<evidence type="ECO:0000256" key="4">
    <source>
        <dbReference type="SAM" id="Phobius"/>
    </source>
</evidence>
<gene>
    <name evidence="6" type="ORF">INT46_007847</name>
</gene>
<organism evidence="6 7">
    <name type="scientific">Mucor plumbeus</name>
    <dbReference type="NCBI Taxonomy" id="97098"/>
    <lineage>
        <taxon>Eukaryota</taxon>
        <taxon>Fungi</taxon>
        <taxon>Fungi incertae sedis</taxon>
        <taxon>Mucoromycota</taxon>
        <taxon>Mucoromycotina</taxon>
        <taxon>Mucoromycetes</taxon>
        <taxon>Mucorales</taxon>
        <taxon>Mucorineae</taxon>
        <taxon>Mucoraceae</taxon>
        <taxon>Mucor</taxon>
    </lineage>
</organism>
<accession>A0A8H7QGQ1</accession>
<dbReference type="InterPro" id="IPR036396">
    <property type="entry name" value="Cyt_P450_sf"/>
</dbReference>
<dbReference type="GO" id="GO:0020037">
    <property type="term" value="F:heme binding"/>
    <property type="evidence" value="ECO:0007669"/>
    <property type="project" value="InterPro"/>
</dbReference>
<dbReference type="SMART" id="SM01403">
    <property type="entry name" value="Ribosomal_S10"/>
    <property type="match status" value="1"/>
</dbReference>
<dbReference type="GO" id="GO:0003735">
    <property type="term" value="F:structural constituent of ribosome"/>
    <property type="evidence" value="ECO:0007669"/>
    <property type="project" value="InterPro"/>
</dbReference>
<feature type="domain" description="Small ribosomal subunit protein uS10" evidence="5">
    <location>
        <begin position="250"/>
        <end position="344"/>
    </location>
</feature>
<feature type="transmembrane region" description="Helical" evidence="4">
    <location>
        <begin position="6"/>
        <end position="31"/>
    </location>
</feature>
<dbReference type="GO" id="GO:0005506">
    <property type="term" value="F:iron ion binding"/>
    <property type="evidence" value="ECO:0007669"/>
    <property type="project" value="InterPro"/>
</dbReference>
<comment type="caution">
    <text evidence="6">The sequence shown here is derived from an EMBL/GenBank/DDBJ whole genome shotgun (WGS) entry which is preliminary data.</text>
</comment>
<keyword evidence="4" id="KW-0812">Transmembrane</keyword>
<reference evidence="6" key="1">
    <citation type="submission" date="2020-12" db="EMBL/GenBank/DDBJ databases">
        <title>Metabolic potential, ecology and presence of endohyphal bacteria is reflected in genomic diversity of Mucoromycotina.</title>
        <authorList>
            <person name="Muszewska A."/>
            <person name="Okrasinska A."/>
            <person name="Steczkiewicz K."/>
            <person name="Drgas O."/>
            <person name="Orlowska M."/>
            <person name="Perlinska-Lenart U."/>
            <person name="Aleksandrzak-Piekarczyk T."/>
            <person name="Szatraj K."/>
            <person name="Zielenkiewicz U."/>
            <person name="Pilsyk S."/>
            <person name="Malc E."/>
            <person name="Mieczkowski P."/>
            <person name="Kruszewska J.S."/>
            <person name="Biernat P."/>
            <person name="Pawlowska J."/>
        </authorList>
    </citation>
    <scope>NUCLEOTIDE SEQUENCE</scope>
    <source>
        <strain evidence="6">CBS 226.32</strain>
    </source>
</reference>
<dbReference type="PRINTS" id="PR00971">
    <property type="entry name" value="RIBOSOMALS10"/>
</dbReference>
<name>A0A8H7QGQ1_9FUNG</name>
<evidence type="ECO:0000313" key="7">
    <source>
        <dbReference type="Proteomes" id="UP000650833"/>
    </source>
</evidence>
<evidence type="ECO:0000256" key="3">
    <source>
        <dbReference type="ARBA" id="ARBA00023274"/>
    </source>
</evidence>
<proteinExistence type="inferred from homology"/>
<dbReference type="SUPFAM" id="SSF48264">
    <property type="entry name" value="Cytochrome P450"/>
    <property type="match status" value="1"/>
</dbReference>
<dbReference type="Gene3D" id="3.30.70.600">
    <property type="entry name" value="Ribosomal protein S10 domain"/>
    <property type="match status" value="1"/>
</dbReference>
<dbReference type="PANTHER" id="PTHR11700">
    <property type="entry name" value="30S RIBOSOMAL PROTEIN S10 FAMILY MEMBER"/>
    <property type="match status" value="1"/>
</dbReference>
<dbReference type="InterPro" id="IPR036838">
    <property type="entry name" value="Ribosomal_uS10_dom_sf"/>
</dbReference>
<dbReference type="InterPro" id="IPR005729">
    <property type="entry name" value="Ribosomal_uS10_euk/arc"/>
</dbReference>
<sequence length="346" mass="39456">MHMCKVLGGIIAGGTVTTATSLLSWNFAILFHHSRKQQREAEEIDSFVRIYGCDPQFQNRLEVPYCIATIKRSMHYRPTSPFGIPYILINNFMIPKGAILKSSMNSMLKKPEDFSHPDSYSPERCLNNLKTIHASANGKLDERDHFNFVLEKPYMPWNMFAKAQIFSTIIQVVVRCAIEADDELGLPNIHDSRNGDVTAMTLSHKLKFTKGSNYMLDREFIIIRMSYVAKNSTQKPGLEEQDQPKIHRIRITLTSRNVKNLEKVSSDLIQRAKDKQLKVKGPVRLPTKVLRITTRKSPCGNGSETFDRFEMRIHKRLIDLHSPSEIVKQITSISIEPGVEVEVTIA</sequence>
<dbReference type="InterPro" id="IPR027486">
    <property type="entry name" value="Ribosomal_uS10_dom"/>
</dbReference>
<dbReference type="Pfam" id="PF00338">
    <property type="entry name" value="Ribosomal_S10"/>
    <property type="match status" value="1"/>
</dbReference>
<evidence type="ECO:0000256" key="2">
    <source>
        <dbReference type="ARBA" id="ARBA00022980"/>
    </source>
</evidence>
<comment type="similarity">
    <text evidence="1">Belongs to the universal ribosomal protein uS10 family.</text>
</comment>
<keyword evidence="7" id="KW-1185">Reference proteome</keyword>
<keyword evidence="4" id="KW-0472">Membrane</keyword>
<dbReference type="OrthoDB" id="10248551at2759"/>
<dbReference type="AlphaFoldDB" id="A0A8H7QGQ1"/>
<dbReference type="GO" id="GO:0016705">
    <property type="term" value="F:oxidoreductase activity, acting on paired donors, with incorporation or reduction of molecular oxygen"/>
    <property type="evidence" value="ECO:0007669"/>
    <property type="project" value="InterPro"/>
</dbReference>
<keyword evidence="3" id="KW-0687">Ribonucleoprotein</keyword>
<dbReference type="GO" id="GO:0015935">
    <property type="term" value="C:small ribosomal subunit"/>
    <property type="evidence" value="ECO:0007669"/>
    <property type="project" value="InterPro"/>
</dbReference>
<dbReference type="GO" id="GO:0006412">
    <property type="term" value="P:translation"/>
    <property type="evidence" value="ECO:0007669"/>
    <property type="project" value="InterPro"/>
</dbReference>
<dbReference type="SUPFAM" id="SSF54999">
    <property type="entry name" value="Ribosomal protein S10"/>
    <property type="match status" value="1"/>
</dbReference>
<dbReference type="Pfam" id="PF00067">
    <property type="entry name" value="p450"/>
    <property type="match status" value="1"/>
</dbReference>
<evidence type="ECO:0000256" key="1">
    <source>
        <dbReference type="ARBA" id="ARBA00007102"/>
    </source>
</evidence>
<keyword evidence="4" id="KW-1133">Transmembrane helix</keyword>
<dbReference type="GO" id="GO:0004497">
    <property type="term" value="F:monooxygenase activity"/>
    <property type="evidence" value="ECO:0007669"/>
    <property type="project" value="InterPro"/>
</dbReference>
<dbReference type="HAMAP" id="MF_00508">
    <property type="entry name" value="Ribosomal_uS10"/>
    <property type="match status" value="1"/>
</dbReference>
<dbReference type="Gene3D" id="1.10.630.10">
    <property type="entry name" value="Cytochrome P450"/>
    <property type="match status" value="1"/>
</dbReference>
<protein>
    <recommendedName>
        <fullName evidence="5">Small ribosomal subunit protein uS10 domain-containing protein</fullName>
    </recommendedName>
</protein>
<dbReference type="EMBL" id="JAEPRC010000830">
    <property type="protein sequence ID" value="KAG2191400.1"/>
    <property type="molecule type" value="Genomic_DNA"/>
</dbReference>
<dbReference type="InterPro" id="IPR001128">
    <property type="entry name" value="Cyt_P450"/>
</dbReference>